<dbReference type="Proteomes" id="UP000252355">
    <property type="component" value="Unassembled WGS sequence"/>
</dbReference>
<feature type="transmembrane region" description="Helical" evidence="3">
    <location>
        <begin position="445"/>
        <end position="463"/>
    </location>
</feature>
<keyword evidence="3" id="KW-0812">Transmembrane</keyword>
<dbReference type="PANTHER" id="PTHR43317:SF1">
    <property type="entry name" value="THERMOSPERMINE SYNTHASE ACAULIS5"/>
    <property type="match status" value="1"/>
</dbReference>
<feature type="transmembrane region" description="Helical" evidence="3">
    <location>
        <begin position="475"/>
        <end position="504"/>
    </location>
</feature>
<comment type="caution">
    <text evidence="4">The sequence shown here is derived from an EMBL/GenBank/DDBJ whole genome shotgun (WGS) entry which is preliminary data.</text>
</comment>
<dbReference type="AlphaFoldDB" id="A0A367ZTS4"/>
<feature type="transmembrane region" description="Helical" evidence="3">
    <location>
        <begin position="391"/>
        <end position="414"/>
    </location>
</feature>
<name>A0A367ZTS4_9BACT</name>
<evidence type="ECO:0000313" key="4">
    <source>
        <dbReference type="EMBL" id="RCK81538.1"/>
    </source>
</evidence>
<reference evidence="4 5" key="1">
    <citation type="submission" date="2018-05" db="EMBL/GenBank/DDBJ databases">
        <title>A metagenomic window into the 2 km-deep terrestrial subsurface aquifer revealed taxonomically and functionally diverse microbial community comprising novel uncultured bacterial lineages.</title>
        <authorList>
            <person name="Kadnikov V.V."/>
            <person name="Mardanov A.V."/>
            <person name="Beletsky A.V."/>
            <person name="Banks D."/>
            <person name="Pimenov N.V."/>
            <person name="Frank Y.A."/>
            <person name="Karnachuk O.V."/>
            <person name="Ravin N.V."/>
        </authorList>
    </citation>
    <scope>NUCLEOTIDE SEQUENCE [LARGE SCALE GENOMIC DNA]</scope>
    <source>
        <strain evidence="4">BY5</strain>
    </source>
</reference>
<keyword evidence="3" id="KW-1133">Transmembrane helix</keyword>
<feature type="region of interest" description="Disordered" evidence="2">
    <location>
        <begin position="133"/>
        <end position="162"/>
    </location>
</feature>
<dbReference type="SUPFAM" id="SSF53335">
    <property type="entry name" value="S-adenosyl-L-methionine-dependent methyltransferases"/>
    <property type="match status" value="1"/>
</dbReference>
<accession>A0A367ZTS4</accession>
<feature type="transmembrane region" description="Helical" evidence="3">
    <location>
        <begin position="420"/>
        <end position="438"/>
    </location>
</feature>
<feature type="transmembrane region" description="Helical" evidence="3">
    <location>
        <begin position="274"/>
        <end position="292"/>
    </location>
</feature>
<sequence>MFASAFLLFVIQPAAGKRLLPALGGAVAVWTSCQAFFQILLVAGYVAAHLAITRLGLARHPLLQGLMGAFGLLAPVGAVALQVPADAHRRPVSYILGELASTLGWPVFLLATLAPTLQAWYCAIRAAPLPPEAPPHWSPGTEIPSGSAEPATGQAPSLSREGSWSADHATAPILSPLGPPCPDRPLDRKAQDGQDPFTLYAASNLGSLAGLLAYPLLIEPWLPLSRQFTWWKTAYVVVALMVLGCGFLVPAASPCRDPIHESGAFPARPSWRRWLTWLGWAFVPSSLTLGLTTQITMDVAPMPLLWVLPLAMYLLSWVLPFSGALAWVQPSWLEWAFPGLFGVAAVVHILSVVSPAWLLVSLALALVFVIGLECHGRLFGDRPAPSHLTGFYLATALGGMLGGGFNTWAAPLLFTRLHEVPLGLMLAAFVFSLARPAAPGSGRRARRAAALAIMLIALLWHLNSLEMGEETWFKLTVLGCAVTVSGLGGWHPGLLGPFFAFLLLGGSSIASTPSGQILAEARSFYGIYRVQASRAGAFHHLRHGNIHHGGQKRLPPEAQRRPMFYYIREGPVGDLFAELRRRRASRIAVVGLGVGTLASYLRPWQEMVFFEIDPLVTRLASNPDWFSFLASAPGRVRVVEGDARLALRDRELEPFDALILDAYSSDAIPLHLLTKEAFELFASRLRPGGMIGLHVSQRYLDLEPVVGNLVEALGWTGLACSFRPDSAALRLKYDDEDMPFVFSSTWLVVAPTPEPVRGLRAHARWRPLRRAPGGPLWTDDHSSILSCYGWE</sequence>
<keyword evidence="3" id="KW-0472">Membrane</keyword>
<feature type="transmembrane region" description="Helical" evidence="3">
    <location>
        <begin position="62"/>
        <end position="83"/>
    </location>
</feature>
<feature type="transmembrane region" description="Helical" evidence="3">
    <location>
        <begin position="230"/>
        <end position="253"/>
    </location>
</feature>
<dbReference type="GO" id="GO:0006596">
    <property type="term" value="P:polyamine biosynthetic process"/>
    <property type="evidence" value="ECO:0007669"/>
    <property type="project" value="UniProtKB-KW"/>
</dbReference>
<dbReference type="PANTHER" id="PTHR43317">
    <property type="entry name" value="THERMOSPERMINE SYNTHASE ACAULIS5"/>
    <property type="match status" value="1"/>
</dbReference>
<dbReference type="Gene3D" id="3.40.50.150">
    <property type="entry name" value="Vaccinia Virus protein VP39"/>
    <property type="match status" value="1"/>
</dbReference>
<feature type="transmembrane region" description="Helical" evidence="3">
    <location>
        <begin position="197"/>
        <end position="218"/>
    </location>
</feature>
<organism evidence="4 5">
    <name type="scientific">Candidatus Ozemobacter sibiricus</name>
    <dbReference type="NCBI Taxonomy" id="2268124"/>
    <lineage>
        <taxon>Bacteria</taxon>
        <taxon>Candidatus Ozemobacteria</taxon>
        <taxon>Candidatus Ozemobacterales</taxon>
        <taxon>Candidatus Ozemobacteraceae</taxon>
        <taxon>Candidatus Ozemobacter</taxon>
    </lineage>
</organism>
<protein>
    <submittedName>
        <fullName evidence="4">Membrane protein/conserved domain protein</fullName>
    </submittedName>
</protein>
<feature type="transmembrane region" description="Helical" evidence="3">
    <location>
        <begin position="26"/>
        <end position="50"/>
    </location>
</feature>
<dbReference type="InterPro" id="IPR029063">
    <property type="entry name" value="SAM-dependent_MTases_sf"/>
</dbReference>
<evidence type="ECO:0000313" key="5">
    <source>
        <dbReference type="Proteomes" id="UP000252355"/>
    </source>
</evidence>
<feature type="transmembrane region" description="Helical" evidence="3">
    <location>
        <begin position="304"/>
        <end position="328"/>
    </location>
</feature>
<evidence type="ECO:0000256" key="3">
    <source>
        <dbReference type="SAM" id="Phobius"/>
    </source>
</evidence>
<dbReference type="EMBL" id="QOQW01000001">
    <property type="protein sequence ID" value="RCK81538.1"/>
    <property type="molecule type" value="Genomic_DNA"/>
</dbReference>
<proteinExistence type="predicted"/>
<feature type="transmembrane region" description="Helical" evidence="3">
    <location>
        <begin position="359"/>
        <end position="379"/>
    </location>
</feature>
<feature type="transmembrane region" description="Helical" evidence="3">
    <location>
        <begin position="103"/>
        <end position="123"/>
    </location>
</feature>
<keyword evidence="1" id="KW-0620">Polyamine biosynthesis</keyword>
<gene>
    <name evidence="4" type="ORF">OZSIB_0672</name>
</gene>
<dbReference type="NCBIfam" id="NF037959">
    <property type="entry name" value="MFS_SpdSyn"/>
    <property type="match status" value="1"/>
</dbReference>
<evidence type="ECO:0000256" key="1">
    <source>
        <dbReference type="ARBA" id="ARBA00023115"/>
    </source>
</evidence>
<evidence type="ECO:0000256" key="2">
    <source>
        <dbReference type="SAM" id="MobiDB-lite"/>
    </source>
</evidence>